<feature type="signal peptide" evidence="1">
    <location>
        <begin position="1"/>
        <end position="20"/>
    </location>
</feature>
<dbReference type="RefSeq" id="WP_114678829.1">
    <property type="nucleotide sequence ID" value="NZ_CP031188.1"/>
</dbReference>
<dbReference type="Gene3D" id="2.20.110.10">
    <property type="entry name" value="Histone H3 K4-specific methyltransferase SET7/9 N-terminal domain"/>
    <property type="match status" value="2"/>
</dbReference>
<dbReference type="KEGG" id="fat:DVK85_12860"/>
<sequence length="233" mass="26826">MKIKFAVLLAFLITTVSTWAQDNKFDDKGKRHGKWGDVYDTTKLPRYEGAFNHGKETGVFKFYQNDKNSTLIATRDFSAGNGVSYTIFYDEKGKKLSEGKEVNRLREGEWKFYHPGKEAILSIEQYSKGKLTGMRKVYFPNGNIAEEAQYKDGLKNGVYKKYTEDGTLLEESTYKNDVLHGMAIFRDATGEISSKGEFKNNIKTGVWEYFENGKLVKEEDKTNLKIELKRIRE</sequence>
<reference evidence="2 3" key="1">
    <citation type="submission" date="2018-07" db="EMBL/GenBank/DDBJ databases">
        <title>Complete genome sequence of Flavobacterium arcticum type strain SM1502T.</title>
        <authorList>
            <person name="Li Y."/>
            <person name="Li D.-D."/>
        </authorList>
    </citation>
    <scope>NUCLEOTIDE SEQUENCE [LARGE SCALE GENOMIC DNA]</scope>
    <source>
        <strain evidence="2 3">SM1502</strain>
    </source>
</reference>
<protein>
    <submittedName>
        <fullName evidence="2">Toxin-antitoxin system YwqK family antitoxin</fullName>
    </submittedName>
</protein>
<dbReference type="Proteomes" id="UP000253951">
    <property type="component" value="Chromosome"/>
</dbReference>
<organism evidence="2 3">
    <name type="scientific">Flavobacterium arcticum</name>
    <dbReference type="NCBI Taxonomy" id="1784713"/>
    <lineage>
        <taxon>Bacteria</taxon>
        <taxon>Pseudomonadati</taxon>
        <taxon>Bacteroidota</taxon>
        <taxon>Flavobacteriia</taxon>
        <taxon>Flavobacteriales</taxon>
        <taxon>Flavobacteriaceae</taxon>
        <taxon>Flavobacterium</taxon>
    </lineage>
</organism>
<dbReference type="Pfam" id="PF07661">
    <property type="entry name" value="MORN_2"/>
    <property type="match status" value="3"/>
</dbReference>
<dbReference type="InterPro" id="IPR011652">
    <property type="entry name" value="MORN_2"/>
</dbReference>
<feature type="chain" id="PRO_5016964467" evidence="1">
    <location>
        <begin position="21"/>
        <end position="233"/>
    </location>
</feature>
<gene>
    <name evidence="2" type="ORF">DVK85_12860</name>
</gene>
<dbReference type="SUPFAM" id="SSF82185">
    <property type="entry name" value="Histone H3 K4-specific methyltransferase SET7/9 N-terminal domain"/>
    <property type="match status" value="2"/>
</dbReference>
<name>A0A345HER1_9FLAO</name>
<dbReference type="OrthoDB" id="9785122at2"/>
<evidence type="ECO:0000313" key="2">
    <source>
        <dbReference type="EMBL" id="AXG75071.1"/>
    </source>
</evidence>
<dbReference type="EMBL" id="CP031188">
    <property type="protein sequence ID" value="AXG75071.1"/>
    <property type="molecule type" value="Genomic_DNA"/>
</dbReference>
<keyword evidence="3" id="KW-1185">Reference proteome</keyword>
<evidence type="ECO:0000256" key="1">
    <source>
        <dbReference type="SAM" id="SignalP"/>
    </source>
</evidence>
<dbReference type="AlphaFoldDB" id="A0A345HER1"/>
<keyword evidence="1" id="KW-0732">Signal</keyword>
<evidence type="ECO:0000313" key="3">
    <source>
        <dbReference type="Proteomes" id="UP000253951"/>
    </source>
</evidence>
<proteinExistence type="predicted"/>
<accession>A0A345HER1</accession>